<dbReference type="EMBL" id="BSXW01000853">
    <property type="protein sequence ID" value="GMF30638.1"/>
    <property type="molecule type" value="Genomic_DNA"/>
</dbReference>
<feature type="compositionally biased region" description="Low complexity" evidence="1">
    <location>
        <begin position="458"/>
        <end position="477"/>
    </location>
</feature>
<feature type="compositionally biased region" description="Polar residues" evidence="1">
    <location>
        <begin position="864"/>
        <end position="876"/>
    </location>
</feature>
<comment type="caution">
    <text evidence="2">The sequence shown here is derived from an EMBL/GenBank/DDBJ whole genome shotgun (WGS) entry which is preliminary data.</text>
</comment>
<accession>A0A9W6X4X7</accession>
<feature type="compositionally biased region" description="Low complexity" evidence="1">
    <location>
        <begin position="60"/>
        <end position="69"/>
    </location>
</feature>
<proteinExistence type="predicted"/>
<feature type="compositionally biased region" description="Polar residues" evidence="1">
    <location>
        <begin position="1"/>
        <end position="11"/>
    </location>
</feature>
<feature type="compositionally biased region" description="Polar residues" evidence="1">
    <location>
        <begin position="586"/>
        <end position="598"/>
    </location>
</feature>
<sequence>MHSQTRSNSFFQIKRQGPLPPGARPQASPAGAVCQLGRPVAGAPSVGKPVALKLDSIQTSSQNGNSSGQAIDLTLDDDDEEEDEPMGEAQLDQPTAPATTDTSSTASDAVKLSLFDGPGNDAATVAQLEATDMMAPLVEDAESDIDEEWPSVPAPANEQASREQTGENVDSALDAIRKTVPIASDEQKVKAAEVKAQLEQSATSPLYGGDSEEMEADVAEELPKEAAKTEEDVSGSVERIIRVEHLEDGEIFEEGSAYKAGLQAQRTVMLEHQTDQLDAQPVDAMDMRPHLRNKKQKKRGKKKAKRKLEAMQMMRTLQGEMAPEFERVTRQRPFGNMPPPGQYTLAMMRNGPRGEPMNMRPVFQDPPPFRPGNVFVAHPQMRPPPMQATAPPLPPPYDDSQILRVNRQGSMEMFDGEPDIQHMMLSEPPKYGGFKYRSVSMSPPLPMAGRPCQPLQRSVSNNESHLSTSSVSLSKPIPSKEREISDDFDLDSLRAAALRTKTKRPGKPSTPTTQKAMNLHSSASSPSSSPRLEEKQSEPESPEIDELRLEILRSMQRNRKRTANKAADKVSTPMQLIDGAGGAKTPDQSSIVSGNKNDTAVDDKSPPGNTKSSNANEEPMPADSSAGEHIAADGSSETDKSTSASEKNESEKTCTPASTLDTAKAPAEVKVMTPEFRPLTACSQSLVIRLNPEDFSPRKGGDDAHASSKVTSTYQDAIKEMRRKIAEREKKQLTNRLLESTAAKLSEPRSFSSPASLSSSPHQLEKTKRVAADTIVMVQGGKSSSFEMVKGLPTVKTKAETKIKESIRETSEVQASKEEHNLVKDASPVSVQHPETTAEQASSTGRNKGDLGKLALERQEQSDTSRVSTFVDTHTLPSVLLHQVPASSDGRNRDPASEPCVKKSIEPVAAT</sequence>
<feature type="compositionally biased region" description="Polar residues" evidence="1">
    <location>
        <begin position="509"/>
        <end position="520"/>
    </location>
</feature>
<organism evidence="2 3">
    <name type="scientific">Phytophthora lilii</name>
    <dbReference type="NCBI Taxonomy" id="2077276"/>
    <lineage>
        <taxon>Eukaryota</taxon>
        <taxon>Sar</taxon>
        <taxon>Stramenopiles</taxon>
        <taxon>Oomycota</taxon>
        <taxon>Peronosporomycetes</taxon>
        <taxon>Peronosporales</taxon>
        <taxon>Peronosporaceae</taxon>
        <taxon>Phytophthora</taxon>
    </lineage>
</organism>
<feature type="compositionally biased region" description="Acidic residues" evidence="1">
    <location>
        <begin position="210"/>
        <end position="220"/>
    </location>
</feature>
<feature type="region of interest" description="Disordered" evidence="1">
    <location>
        <begin position="57"/>
        <end position="112"/>
    </location>
</feature>
<dbReference type="OrthoDB" id="129736at2759"/>
<feature type="region of interest" description="Disordered" evidence="1">
    <location>
        <begin position="737"/>
        <end position="768"/>
    </location>
</feature>
<evidence type="ECO:0000256" key="1">
    <source>
        <dbReference type="SAM" id="MobiDB-lite"/>
    </source>
</evidence>
<feature type="compositionally biased region" description="Polar residues" evidence="1">
    <location>
        <begin position="829"/>
        <end position="846"/>
    </location>
</feature>
<feature type="compositionally biased region" description="Acidic residues" evidence="1">
    <location>
        <begin position="74"/>
        <end position="86"/>
    </location>
</feature>
<gene>
    <name evidence="2" type="ORF">Plil01_001309600</name>
</gene>
<keyword evidence="3" id="KW-1185">Reference proteome</keyword>
<feature type="region of interest" description="Disordered" evidence="1">
    <location>
        <begin position="797"/>
        <end position="911"/>
    </location>
</feature>
<evidence type="ECO:0000313" key="2">
    <source>
        <dbReference type="EMBL" id="GMF30638.1"/>
    </source>
</evidence>
<protein>
    <submittedName>
        <fullName evidence="2">Unnamed protein product</fullName>
    </submittedName>
</protein>
<feature type="compositionally biased region" description="Basic and acidic residues" evidence="1">
    <location>
        <begin position="797"/>
        <end position="823"/>
    </location>
</feature>
<reference evidence="2" key="1">
    <citation type="submission" date="2023-04" db="EMBL/GenBank/DDBJ databases">
        <title>Phytophthora lilii NBRC 32176.</title>
        <authorList>
            <person name="Ichikawa N."/>
            <person name="Sato H."/>
            <person name="Tonouchi N."/>
        </authorList>
    </citation>
    <scope>NUCLEOTIDE SEQUENCE</scope>
    <source>
        <strain evidence="2">NBRC 32176</strain>
    </source>
</reference>
<feature type="compositionally biased region" description="Low complexity" evidence="1">
    <location>
        <begin position="521"/>
        <end position="530"/>
    </location>
</feature>
<feature type="compositionally biased region" description="Basic and acidic residues" evidence="1">
    <location>
        <begin position="847"/>
        <end position="863"/>
    </location>
</feature>
<dbReference type="Proteomes" id="UP001165083">
    <property type="component" value="Unassembled WGS sequence"/>
</dbReference>
<feature type="compositionally biased region" description="Polar residues" evidence="1">
    <location>
        <begin position="607"/>
        <end position="616"/>
    </location>
</feature>
<feature type="compositionally biased region" description="Low complexity" evidence="1">
    <location>
        <begin position="94"/>
        <end position="109"/>
    </location>
</feature>
<feature type="region of interest" description="Disordered" evidence="1">
    <location>
        <begin position="1"/>
        <end position="31"/>
    </location>
</feature>
<feature type="region of interest" description="Disordered" evidence="1">
    <location>
        <begin position="143"/>
        <end position="170"/>
    </location>
</feature>
<feature type="compositionally biased region" description="Low complexity" evidence="1">
    <location>
        <begin position="748"/>
        <end position="761"/>
    </location>
</feature>
<dbReference type="AlphaFoldDB" id="A0A9W6X4X7"/>
<feature type="region of interest" description="Disordered" evidence="1">
    <location>
        <begin position="195"/>
        <end position="235"/>
    </location>
</feature>
<evidence type="ECO:0000313" key="3">
    <source>
        <dbReference type="Proteomes" id="UP001165083"/>
    </source>
</evidence>
<feature type="region of interest" description="Disordered" evidence="1">
    <location>
        <begin position="445"/>
        <end position="666"/>
    </location>
</feature>
<feature type="compositionally biased region" description="Basic and acidic residues" evidence="1">
    <location>
        <begin position="221"/>
        <end position="231"/>
    </location>
</feature>
<name>A0A9W6X4X7_9STRA</name>
<feature type="compositionally biased region" description="Basic and acidic residues" evidence="1">
    <location>
        <begin position="890"/>
        <end position="905"/>
    </location>
</feature>